<dbReference type="SUPFAM" id="SSF54909">
    <property type="entry name" value="Dimeric alpha+beta barrel"/>
    <property type="match status" value="1"/>
</dbReference>
<dbReference type="PROSITE" id="PS50956">
    <property type="entry name" value="HTH_ASNC_2"/>
    <property type="match status" value="1"/>
</dbReference>
<dbReference type="Gene3D" id="1.10.10.10">
    <property type="entry name" value="Winged helix-like DNA-binding domain superfamily/Winged helix DNA-binding domain"/>
    <property type="match status" value="1"/>
</dbReference>
<evidence type="ECO:0000259" key="5">
    <source>
        <dbReference type="PROSITE" id="PS50956"/>
    </source>
</evidence>
<evidence type="ECO:0000313" key="6">
    <source>
        <dbReference type="EMBL" id="SHM13300.1"/>
    </source>
</evidence>
<dbReference type="GO" id="GO:0005829">
    <property type="term" value="C:cytosol"/>
    <property type="evidence" value="ECO:0007669"/>
    <property type="project" value="TreeGrafter"/>
</dbReference>
<evidence type="ECO:0000259" key="4">
    <source>
        <dbReference type="PROSITE" id="PS50937"/>
    </source>
</evidence>
<dbReference type="InterPro" id="IPR000551">
    <property type="entry name" value="MerR-type_HTH_dom"/>
</dbReference>
<protein>
    <submittedName>
        <fullName evidence="6">Lrp/AsnC family transcriptional regulator, leucine-responsive regulatory protein</fullName>
    </submittedName>
</protein>
<dbReference type="PRINTS" id="PR00033">
    <property type="entry name" value="HTHASNC"/>
</dbReference>
<dbReference type="InterPro" id="IPR000485">
    <property type="entry name" value="AsnC-type_HTH_dom"/>
</dbReference>
<dbReference type="PANTHER" id="PTHR30154:SF55">
    <property type="entry name" value="HTH-TYPE TRANSCRIPTIONAL REGULATOR LRPB"/>
    <property type="match status" value="1"/>
</dbReference>
<accession>A0A1M7GAI7</accession>
<feature type="domain" description="HTH merR-type" evidence="4">
    <location>
        <begin position="1"/>
        <end position="18"/>
    </location>
</feature>
<dbReference type="Gene3D" id="3.30.70.920">
    <property type="match status" value="1"/>
</dbReference>
<name>A0A1M7GAI7_9FIRM</name>
<evidence type="ECO:0000256" key="3">
    <source>
        <dbReference type="ARBA" id="ARBA00023163"/>
    </source>
</evidence>
<dbReference type="Pfam" id="PF13404">
    <property type="entry name" value="HTH_AsnC-type"/>
    <property type="match status" value="1"/>
</dbReference>
<dbReference type="STRING" id="1120996.SAMN02746066_00945"/>
<dbReference type="AlphaFoldDB" id="A0A1M7GAI7"/>
<evidence type="ECO:0000256" key="1">
    <source>
        <dbReference type="ARBA" id="ARBA00023015"/>
    </source>
</evidence>
<organism evidence="6 7">
    <name type="scientific">Anaerosporobacter mobilis DSM 15930</name>
    <dbReference type="NCBI Taxonomy" id="1120996"/>
    <lineage>
        <taxon>Bacteria</taxon>
        <taxon>Bacillati</taxon>
        <taxon>Bacillota</taxon>
        <taxon>Clostridia</taxon>
        <taxon>Lachnospirales</taxon>
        <taxon>Lachnospiraceae</taxon>
        <taxon>Anaerosporobacter</taxon>
    </lineage>
</organism>
<dbReference type="GO" id="GO:0043565">
    <property type="term" value="F:sequence-specific DNA binding"/>
    <property type="evidence" value="ECO:0007669"/>
    <property type="project" value="InterPro"/>
</dbReference>
<dbReference type="SUPFAM" id="SSF46785">
    <property type="entry name" value="Winged helix' DNA-binding domain"/>
    <property type="match status" value="1"/>
</dbReference>
<keyword evidence="7" id="KW-1185">Reference proteome</keyword>
<keyword evidence="3" id="KW-0804">Transcription</keyword>
<dbReference type="SMART" id="SM00344">
    <property type="entry name" value="HTH_ASNC"/>
    <property type="match status" value="1"/>
</dbReference>
<keyword evidence="2" id="KW-0238">DNA-binding</keyword>
<dbReference type="PROSITE" id="PS50937">
    <property type="entry name" value="HTH_MERR_2"/>
    <property type="match status" value="1"/>
</dbReference>
<dbReference type="InterPro" id="IPR019888">
    <property type="entry name" value="Tscrpt_reg_AsnC-like"/>
</dbReference>
<dbReference type="Pfam" id="PF01037">
    <property type="entry name" value="AsnC_trans_reg"/>
    <property type="match status" value="1"/>
</dbReference>
<keyword evidence="1" id="KW-0805">Transcription regulation</keyword>
<dbReference type="EMBL" id="FRCP01000006">
    <property type="protein sequence ID" value="SHM13300.1"/>
    <property type="molecule type" value="Genomic_DNA"/>
</dbReference>
<dbReference type="PANTHER" id="PTHR30154">
    <property type="entry name" value="LEUCINE-RESPONSIVE REGULATORY PROTEIN"/>
    <property type="match status" value="1"/>
</dbReference>
<feature type="domain" description="HTH asnC-type" evidence="5">
    <location>
        <begin position="9"/>
        <end position="70"/>
    </location>
</feature>
<dbReference type="OrthoDB" id="66249at2"/>
<dbReference type="InterPro" id="IPR011008">
    <property type="entry name" value="Dimeric_a/b-barrel"/>
</dbReference>
<dbReference type="InterPro" id="IPR036390">
    <property type="entry name" value="WH_DNA-bd_sf"/>
</dbReference>
<sequence>MKQFEEIQLDEIDELILDLLKEDAKVPMNKIGEEVHMTGQAVSKRIISLQKRNIIKGYTIRVDENIYGEYTLSFIRIFMKSTKHAELRELLCKRQEVLEMHRISGEGCYIIKTKTYNQEALTSLLDEILKYGNYQISQSIDQIK</sequence>
<dbReference type="InterPro" id="IPR019887">
    <property type="entry name" value="Tscrpt_reg_AsnC/Lrp_C"/>
</dbReference>
<reference evidence="6 7" key="1">
    <citation type="submission" date="2016-11" db="EMBL/GenBank/DDBJ databases">
        <authorList>
            <person name="Jaros S."/>
            <person name="Januszkiewicz K."/>
            <person name="Wedrychowicz H."/>
        </authorList>
    </citation>
    <scope>NUCLEOTIDE SEQUENCE [LARGE SCALE GENOMIC DNA]</scope>
    <source>
        <strain evidence="6 7">DSM 15930</strain>
    </source>
</reference>
<evidence type="ECO:0000313" key="7">
    <source>
        <dbReference type="Proteomes" id="UP000184038"/>
    </source>
</evidence>
<dbReference type="Proteomes" id="UP000184038">
    <property type="component" value="Unassembled WGS sequence"/>
</dbReference>
<dbReference type="GO" id="GO:0043200">
    <property type="term" value="P:response to amino acid"/>
    <property type="evidence" value="ECO:0007669"/>
    <property type="project" value="TreeGrafter"/>
</dbReference>
<proteinExistence type="predicted"/>
<gene>
    <name evidence="6" type="ORF">SAMN02746066_00945</name>
</gene>
<dbReference type="InterPro" id="IPR036388">
    <property type="entry name" value="WH-like_DNA-bd_sf"/>
</dbReference>
<dbReference type="GO" id="GO:0006355">
    <property type="term" value="P:regulation of DNA-templated transcription"/>
    <property type="evidence" value="ECO:0007669"/>
    <property type="project" value="InterPro"/>
</dbReference>
<evidence type="ECO:0000256" key="2">
    <source>
        <dbReference type="ARBA" id="ARBA00023125"/>
    </source>
</evidence>
<dbReference type="RefSeq" id="WP_073283634.1">
    <property type="nucleotide sequence ID" value="NZ_FRCP01000006.1"/>
</dbReference>